<dbReference type="InterPro" id="IPR001036">
    <property type="entry name" value="Acrflvin-R"/>
</dbReference>
<feature type="transmembrane region" description="Helical" evidence="7">
    <location>
        <begin position="344"/>
        <end position="364"/>
    </location>
</feature>
<dbReference type="EMBL" id="JBGOOL010000026">
    <property type="protein sequence ID" value="MEZ8053702.1"/>
    <property type="molecule type" value="Genomic_DNA"/>
</dbReference>
<keyword evidence="3 7" id="KW-0812">Transmembrane</keyword>
<feature type="transmembrane region" description="Helical" evidence="7">
    <location>
        <begin position="677"/>
        <end position="699"/>
    </location>
</feature>
<evidence type="ECO:0000259" key="8">
    <source>
        <dbReference type="PROSITE" id="PS50156"/>
    </source>
</evidence>
<evidence type="ECO:0000256" key="4">
    <source>
        <dbReference type="ARBA" id="ARBA00022989"/>
    </source>
</evidence>
<dbReference type="Gene3D" id="1.20.1640.10">
    <property type="entry name" value="Multidrug efflux transporter AcrB transmembrane domain"/>
    <property type="match status" value="2"/>
</dbReference>
<dbReference type="PANTHER" id="PTHR33406:SF13">
    <property type="entry name" value="MEMBRANE PROTEIN YDFJ"/>
    <property type="match status" value="1"/>
</dbReference>
<feature type="compositionally biased region" description="Polar residues" evidence="6">
    <location>
        <begin position="28"/>
        <end position="46"/>
    </location>
</feature>
<evidence type="ECO:0000313" key="9">
    <source>
        <dbReference type="EMBL" id="MEZ8053702.1"/>
    </source>
</evidence>
<evidence type="ECO:0000313" key="10">
    <source>
        <dbReference type="Proteomes" id="UP001569175"/>
    </source>
</evidence>
<dbReference type="PROSITE" id="PS50156">
    <property type="entry name" value="SSD"/>
    <property type="match status" value="2"/>
</dbReference>
<evidence type="ECO:0000256" key="1">
    <source>
        <dbReference type="ARBA" id="ARBA00004651"/>
    </source>
</evidence>
<dbReference type="Proteomes" id="UP001569175">
    <property type="component" value="Unassembled WGS sequence"/>
</dbReference>
<feature type="domain" description="SSD" evidence="8">
    <location>
        <begin position="704"/>
        <end position="831"/>
    </location>
</feature>
<keyword evidence="10" id="KW-1185">Reference proteome</keyword>
<evidence type="ECO:0000256" key="7">
    <source>
        <dbReference type="SAM" id="Phobius"/>
    </source>
</evidence>
<dbReference type="InterPro" id="IPR004869">
    <property type="entry name" value="MMPL_dom"/>
</dbReference>
<dbReference type="PANTHER" id="PTHR33406">
    <property type="entry name" value="MEMBRANE PROTEIN MJ1562-RELATED"/>
    <property type="match status" value="1"/>
</dbReference>
<feature type="transmembrane region" description="Helical" evidence="7">
    <location>
        <begin position="418"/>
        <end position="438"/>
    </location>
</feature>
<feature type="transmembrane region" description="Helical" evidence="7">
    <location>
        <begin position="706"/>
        <end position="726"/>
    </location>
</feature>
<keyword evidence="2" id="KW-1003">Cell membrane</keyword>
<feature type="compositionally biased region" description="Basic and acidic residues" evidence="6">
    <location>
        <begin position="843"/>
        <end position="858"/>
    </location>
</feature>
<keyword evidence="4 7" id="KW-1133">Transmembrane helix</keyword>
<feature type="transmembrane region" description="Helical" evidence="7">
    <location>
        <begin position="385"/>
        <end position="406"/>
    </location>
</feature>
<reference evidence="9 10" key="1">
    <citation type="submission" date="2024-06" db="EMBL/GenBank/DDBJ databases">
        <authorList>
            <person name="Steensen K."/>
            <person name="Seneca J."/>
            <person name="Bartlau N."/>
            <person name="Yu A.X."/>
            <person name="Polz M.F."/>
        </authorList>
    </citation>
    <scope>NUCLEOTIDE SEQUENCE [LARGE SCALE GENOMIC DNA]</scope>
    <source>
        <strain evidence="9 10">1F9</strain>
    </source>
</reference>
<dbReference type="InterPro" id="IPR000731">
    <property type="entry name" value="SSD"/>
</dbReference>
<evidence type="ECO:0000256" key="5">
    <source>
        <dbReference type="ARBA" id="ARBA00023136"/>
    </source>
</evidence>
<accession>A0ABV4KQC6</accession>
<feature type="transmembrane region" description="Helical" evidence="7">
    <location>
        <begin position="732"/>
        <end position="754"/>
    </location>
</feature>
<evidence type="ECO:0000256" key="2">
    <source>
        <dbReference type="ARBA" id="ARBA00022475"/>
    </source>
</evidence>
<feature type="transmembrane region" description="Helical" evidence="7">
    <location>
        <begin position="780"/>
        <end position="800"/>
    </location>
</feature>
<feature type="domain" description="SSD" evidence="8">
    <location>
        <begin position="315"/>
        <end position="440"/>
    </location>
</feature>
<feature type="compositionally biased region" description="Polar residues" evidence="6">
    <location>
        <begin position="859"/>
        <end position="875"/>
    </location>
</feature>
<sequence length="875" mass="95820">MSAPAGFLRHNYDESSQMETVMEHDSQKPNLANSSDLMSNPDSTSHLDLANNPDLESQSSNSGQQAHNLDNSWHSIPTKRSFIVLLVVFSIIMLSALGAKNLYFRGDYNIFFEGTNKQLMAFDEIQTTFAKTDNLAIVVAPEGGNVFTPETLTLIQNLTVDAWQIPYSSRVDSLANYQHTEAVEDDLLVEDLLYEEYEHTPERIAKVKQIALNEPLLKNALVSASGDVTIVNVTVQLPEVDKTAEVQEVIAAINTMIAKYQADYPSVEFHKAGIIAMNNAFMMSAQEDSSTLVPLMLLVVLVFLTFMLRSFFSVVATLVVIISSIVATMGLSGWAGMFLSTATVNVPTLVLTLAVADCVHVIVTMRQAMQRGMEKAQAIQYSIKLNAMPILITSVTTAIGFLMMNMSDSPVLRDFGNLSALGVLIACFLSVTMLPALLKLLPVKTLPANLSTQGKGAAQNKVTFMDRLGDFVVTNRKALLPISTLVIVGAAALIPLNKVNDESVKYFDTSSEFRQAADFMEETVSGMTTISIAVKTNESQAIADPVFLQAIGDFTEWLRVQPETDHVATLSDVYMRLNKNMHGDDDSYYQLPLNRELAAQYLLLYEMSLPYGLDLNNQINVDKSSIKMVLTVDNLGSVELVELEERIYSWFAANAPQYEVVASSPSLMFAHIGETNMASMLSTLPITLVLISGLMIFALRSVRLGMISLVPNIAPAIIGFGLWALISGEINLGLSVVVTLTLGIVVDDAVHFLSKYQRARMEGKSAEEAVRYAFHTVGRALWITTVVLVAGFSVLAMSSFRLNSDMGLLSAIVIFIALVVDFILLPSLLMIFDKQTHYADKPQHESELSKAELSKTELSKTAQANPAGELTTSSK</sequence>
<feature type="transmembrane region" description="Helical" evidence="7">
    <location>
        <begin position="82"/>
        <end position="103"/>
    </location>
</feature>
<feature type="transmembrane region" description="Helical" evidence="7">
    <location>
        <begin position="478"/>
        <end position="496"/>
    </location>
</feature>
<comment type="caution">
    <text evidence="9">The sequence shown here is derived from an EMBL/GenBank/DDBJ whole genome shotgun (WGS) entry which is preliminary data.</text>
</comment>
<proteinExistence type="predicted"/>
<dbReference type="PRINTS" id="PR00702">
    <property type="entry name" value="ACRIFLAVINRP"/>
</dbReference>
<feature type="region of interest" description="Disordered" evidence="6">
    <location>
        <begin position="843"/>
        <end position="875"/>
    </location>
</feature>
<dbReference type="RefSeq" id="WP_371707712.1">
    <property type="nucleotide sequence ID" value="NZ_JBFSVJ010000062.1"/>
</dbReference>
<evidence type="ECO:0000256" key="3">
    <source>
        <dbReference type="ARBA" id="ARBA00022692"/>
    </source>
</evidence>
<dbReference type="Pfam" id="PF03176">
    <property type="entry name" value="MMPL"/>
    <property type="match status" value="2"/>
</dbReference>
<dbReference type="SUPFAM" id="SSF82866">
    <property type="entry name" value="Multidrug efflux transporter AcrB transmembrane domain"/>
    <property type="match status" value="2"/>
</dbReference>
<protein>
    <submittedName>
        <fullName evidence="9">RND family transporter</fullName>
    </submittedName>
</protein>
<keyword evidence="5 7" id="KW-0472">Membrane</keyword>
<name>A0ABV4KQC6_9VIBR</name>
<dbReference type="InterPro" id="IPR050545">
    <property type="entry name" value="Mycobact_MmpL"/>
</dbReference>
<feature type="transmembrane region" description="Helical" evidence="7">
    <location>
        <begin position="806"/>
        <end position="832"/>
    </location>
</feature>
<feature type="transmembrane region" description="Helical" evidence="7">
    <location>
        <begin position="291"/>
        <end position="308"/>
    </location>
</feature>
<feature type="transmembrane region" description="Helical" evidence="7">
    <location>
        <begin position="315"/>
        <end position="338"/>
    </location>
</feature>
<feature type="region of interest" description="Disordered" evidence="6">
    <location>
        <begin position="1"/>
        <end position="71"/>
    </location>
</feature>
<comment type="subcellular location">
    <subcellularLocation>
        <location evidence="1">Cell membrane</location>
        <topology evidence="1">Multi-pass membrane protein</topology>
    </subcellularLocation>
</comment>
<evidence type="ECO:0000256" key="6">
    <source>
        <dbReference type="SAM" id="MobiDB-lite"/>
    </source>
</evidence>
<organism evidence="9 10">
    <name type="scientific">Vibrio atlanticus</name>
    <dbReference type="NCBI Taxonomy" id="693153"/>
    <lineage>
        <taxon>Bacteria</taxon>
        <taxon>Pseudomonadati</taxon>
        <taxon>Pseudomonadota</taxon>
        <taxon>Gammaproteobacteria</taxon>
        <taxon>Vibrionales</taxon>
        <taxon>Vibrionaceae</taxon>
        <taxon>Vibrio</taxon>
    </lineage>
</organism>
<feature type="compositionally biased region" description="Polar residues" evidence="6">
    <location>
        <begin position="54"/>
        <end position="71"/>
    </location>
</feature>
<gene>
    <name evidence="9" type="ORF">ACED57_11130</name>
</gene>